<protein>
    <submittedName>
        <fullName evidence="3">HTH-type transcriptional regulator AdhR</fullName>
    </submittedName>
</protein>
<dbReference type="EMBL" id="PVXQ01000006">
    <property type="protein sequence ID" value="PRR83627.1"/>
    <property type="molecule type" value="Genomic_DNA"/>
</dbReference>
<dbReference type="PROSITE" id="PS50937">
    <property type="entry name" value="HTH_MERR_2"/>
    <property type="match status" value="1"/>
</dbReference>
<dbReference type="Gene3D" id="1.10.1660.10">
    <property type="match status" value="1"/>
</dbReference>
<evidence type="ECO:0000259" key="2">
    <source>
        <dbReference type="PROSITE" id="PS50937"/>
    </source>
</evidence>
<dbReference type="Proteomes" id="UP000239471">
    <property type="component" value="Unassembled WGS sequence"/>
</dbReference>
<dbReference type="InterPro" id="IPR047057">
    <property type="entry name" value="MerR_fam"/>
</dbReference>
<proteinExistence type="predicted"/>
<organism evidence="3 4">
    <name type="scientific">Clostridium vincentii</name>
    <dbReference type="NCBI Taxonomy" id="52704"/>
    <lineage>
        <taxon>Bacteria</taxon>
        <taxon>Bacillati</taxon>
        <taxon>Bacillota</taxon>
        <taxon>Clostridia</taxon>
        <taxon>Eubacteriales</taxon>
        <taxon>Clostridiaceae</taxon>
        <taxon>Clostridium</taxon>
    </lineage>
</organism>
<reference evidence="3 4" key="1">
    <citation type="submission" date="2018-03" db="EMBL/GenBank/DDBJ databases">
        <title>Genome sequence of Clostridium vincentii DSM 10228.</title>
        <authorList>
            <person name="Poehlein A."/>
            <person name="Daniel R."/>
        </authorList>
    </citation>
    <scope>NUCLEOTIDE SEQUENCE [LARGE SCALE GENOMIC DNA]</scope>
    <source>
        <strain evidence="3 4">DSM 10228</strain>
    </source>
</reference>
<dbReference type="Pfam" id="PF13411">
    <property type="entry name" value="MerR_1"/>
    <property type="match status" value="1"/>
</dbReference>
<dbReference type="SMART" id="SM00422">
    <property type="entry name" value="HTH_MERR"/>
    <property type="match status" value="1"/>
</dbReference>
<feature type="domain" description="HTH merR-type" evidence="2">
    <location>
        <begin position="2"/>
        <end position="70"/>
    </location>
</feature>
<dbReference type="CDD" id="cd01109">
    <property type="entry name" value="HTH_YyaN"/>
    <property type="match status" value="1"/>
</dbReference>
<dbReference type="RefSeq" id="WP_106058904.1">
    <property type="nucleotide sequence ID" value="NZ_PVXQ01000006.1"/>
</dbReference>
<dbReference type="InterPro" id="IPR000551">
    <property type="entry name" value="MerR-type_HTH_dom"/>
</dbReference>
<evidence type="ECO:0000313" key="3">
    <source>
        <dbReference type="EMBL" id="PRR83627.1"/>
    </source>
</evidence>
<dbReference type="PANTHER" id="PTHR30204:SF98">
    <property type="entry name" value="HTH-TYPE TRANSCRIPTIONAL REGULATOR ADHR"/>
    <property type="match status" value="1"/>
</dbReference>
<evidence type="ECO:0000313" key="4">
    <source>
        <dbReference type="Proteomes" id="UP000239471"/>
    </source>
</evidence>
<sequence length="122" mass="14511">MNYSIGEFSILTNTSIYTLRYYEKEHLIIPNRKENGRRCYSEQDVTWMQFIKRLKDTEMPIKEIQKYANLRAAGDCSMNARMAMLIKHRTALKEEIAKSTEHLEKLNDKINFYKMAIDKQPI</sequence>
<accession>A0A2T0BIF5</accession>
<comment type="caution">
    <text evidence="3">The sequence shown here is derived from an EMBL/GenBank/DDBJ whole genome shotgun (WGS) entry which is preliminary data.</text>
</comment>
<dbReference type="InterPro" id="IPR009061">
    <property type="entry name" value="DNA-bd_dom_put_sf"/>
</dbReference>
<dbReference type="PANTHER" id="PTHR30204">
    <property type="entry name" value="REDOX-CYCLING DRUG-SENSING TRANSCRIPTIONAL ACTIVATOR SOXR"/>
    <property type="match status" value="1"/>
</dbReference>
<name>A0A2T0BIF5_9CLOT</name>
<dbReference type="SUPFAM" id="SSF46955">
    <property type="entry name" value="Putative DNA-binding domain"/>
    <property type="match status" value="1"/>
</dbReference>
<dbReference type="GO" id="GO:0003700">
    <property type="term" value="F:DNA-binding transcription factor activity"/>
    <property type="evidence" value="ECO:0007669"/>
    <property type="project" value="InterPro"/>
</dbReference>
<dbReference type="AlphaFoldDB" id="A0A2T0BIF5"/>
<keyword evidence="4" id="KW-1185">Reference proteome</keyword>
<gene>
    <name evidence="3" type="primary">adhR_1</name>
    <name evidence="3" type="ORF">CLVI_08770</name>
</gene>
<dbReference type="GO" id="GO:0003677">
    <property type="term" value="F:DNA binding"/>
    <property type="evidence" value="ECO:0007669"/>
    <property type="project" value="UniProtKB-KW"/>
</dbReference>
<evidence type="ECO:0000256" key="1">
    <source>
        <dbReference type="ARBA" id="ARBA00023125"/>
    </source>
</evidence>
<keyword evidence="1" id="KW-0238">DNA-binding</keyword>
<dbReference type="OrthoDB" id="9811174at2"/>